<feature type="domain" description="Vacuolar protein 14 C-terminal Fig4-binding" evidence="8">
    <location>
        <begin position="508"/>
        <end position="684"/>
    </location>
</feature>
<evidence type="ECO:0000313" key="9">
    <source>
        <dbReference type="Proteomes" id="UP000694866"/>
    </source>
</evidence>
<evidence type="ECO:0000256" key="1">
    <source>
        <dbReference type="ARBA" id="ARBA00004308"/>
    </source>
</evidence>
<evidence type="ECO:0000256" key="6">
    <source>
        <dbReference type="ARBA" id="ARBA00045654"/>
    </source>
</evidence>
<keyword evidence="5" id="KW-0472">Membrane</keyword>
<dbReference type="InterPro" id="IPR011989">
    <property type="entry name" value="ARM-like"/>
</dbReference>
<dbReference type="SUPFAM" id="SSF48371">
    <property type="entry name" value="ARM repeat"/>
    <property type="match status" value="1"/>
</dbReference>
<dbReference type="Gene3D" id="1.25.10.10">
    <property type="entry name" value="Leucine-rich Repeat Variant"/>
    <property type="match status" value="3"/>
</dbReference>
<dbReference type="GO" id="GO:0010008">
    <property type="term" value="C:endosome membrane"/>
    <property type="evidence" value="ECO:0007669"/>
    <property type="project" value="TreeGrafter"/>
</dbReference>
<dbReference type="KEGG" id="fas:105272060"/>
<dbReference type="InterPro" id="IPR021841">
    <property type="entry name" value="VAC14_Fig4p-bd"/>
</dbReference>
<accession>A0A9R1TNM2</accession>
<keyword evidence="9" id="KW-1185">Reference proteome</keyword>
<comment type="subunit">
    <text evidence="7">Forms pentamers. Component of the PI(3,5)P2 regulatory complex/PAS complex, at least composed of PIKFYVE, FIG4 and VAC14. VAC14 nucleates the assembly of the complex and serves as a scaffold by pentamerizing into a star-shaped structure, which can bind a single copy each of PIKFYVE and FIG4 and coordinates their activities. Interacts with NOS1.</text>
</comment>
<dbReference type="AlphaFoldDB" id="A0A9R1TNM2"/>
<evidence type="ECO:0000256" key="4">
    <source>
        <dbReference type="ARBA" id="ARBA00022737"/>
    </source>
</evidence>
<proteinExistence type="inferred from homology"/>
<evidence type="ECO:0000259" key="8">
    <source>
        <dbReference type="Pfam" id="PF11916"/>
    </source>
</evidence>
<dbReference type="RefSeq" id="XP_011312246.1">
    <property type="nucleotide sequence ID" value="XM_011313944.1"/>
</dbReference>
<dbReference type="InterPro" id="IPR016024">
    <property type="entry name" value="ARM-type_fold"/>
</dbReference>
<evidence type="ECO:0000256" key="2">
    <source>
        <dbReference type="ARBA" id="ARBA00010225"/>
    </source>
</evidence>
<evidence type="ECO:0000313" key="10">
    <source>
        <dbReference type="RefSeq" id="XP_011312246.1"/>
    </source>
</evidence>
<dbReference type="GeneID" id="105272060"/>
<dbReference type="PANTHER" id="PTHR16023:SF0">
    <property type="entry name" value="PROTEIN VAC14 HOMOLOG"/>
    <property type="match status" value="1"/>
</dbReference>
<dbReference type="Pfam" id="PF11916">
    <property type="entry name" value="Vac14_Fig4_bd"/>
    <property type="match status" value="1"/>
</dbReference>
<comment type="function">
    <text evidence="6">Scaffold protein component of the PI(3,5)P2 regulatory complex which regulates both the synthesis and turnover of phosphatidylinositol 3,5-bisphosphate (PtdIns(3,5)P2). Pentamerizes into a star-shaped structure and nucleates the assembly of the complex. The pentamer binds a single copy each of PIKFYVE and FIG4 and coordinates both PIKfyve kinase activity and FIG4 phosphatase activity, being required to maintain normal levels of phosphatidylinositol 3-phosphate (PtdIns(3)P) and phosphatidylinositol 5-phosphate (PtdIns(5)P). Plays a role in the biogenesis of endosome carrier vesicles (ECV) / multivesicular bodies (MVB) transport intermediates from early endosomes.</text>
</comment>
<dbReference type="Proteomes" id="UP000694866">
    <property type="component" value="Unplaced"/>
</dbReference>
<dbReference type="PANTHER" id="PTHR16023">
    <property type="entry name" value="TAX1 BINDING PROTEIN-RELATED"/>
    <property type="match status" value="1"/>
</dbReference>
<dbReference type="GO" id="GO:0070772">
    <property type="term" value="C:PAS complex"/>
    <property type="evidence" value="ECO:0007669"/>
    <property type="project" value="InterPro"/>
</dbReference>
<protein>
    <recommendedName>
        <fullName evidence="3">Protein VAC14 homolog</fullName>
    </recommendedName>
</protein>
<evidence type="ECO:0000256" key="5">
    <source>
        <dbReference type="ARBA" id="ARBA00023136"/>
    </source>
</evidence>
<comment type="similarity">
    <text evidence="2">Belongs to the VAC14 family.</text>
</comment>
<sequence length="746" mass="84409">MISERDYAPLSAACVRSLNDKMYEKRKPAAVEIEKMVKEFSARNNIPQIKRLLKVLGQDFATSHNSHTRKGGLIGLAAIAVGLGKDTGQYTEELIHPILACFSDPDVHVRYYACESLYNVVKIARGAVLPLFTDIFGALSKLACDPEQSVKNATELLDRLMKDIVTESGMFDLVGFMPLLREQIYTKNPFGRQFVISWVSVLDAVPDMDFVVILPEILDGLYKILEDPTPEIKRITDTVLGEFLRSIKANPSRVDFPGMINILITHAQSTDDLLQLTAITWIKEFVNLSGPTMLPYTSGILTAILPCLAYDGDNRKNIKDTATQVNSSLMKLITSKETIPLKANSIPEEKVSRVIGKLEQTEKNQKDQKDQIDQDRVILAETLDLVSVVEVLTKHLMHTSVQTKVAVLKWIHLLFLNIPHKMYNHIEELFTVLMRILGDTSDDVVQQTLVVLAEIIGSNSDYTGSDHDKEFKKESPSSSVDYISGPVGNKYFTKFIVNLLRLFSQNRHLLEERGAFIIRELCVLLSAEKIYKALAEILLEEQNLRFACIMIQSLNVILLTSSELFDLRNKLKNLKSEDSRNLFVCLYESWCHNPVATVALCLLGQNYSHACDLVRSFANIEVTVEFLTEIDKLVQLIESPIFTYLRLELLERERNEDLVRTLYGLLMILPQSDAFGTLHRRLAAIPPASINSGVNDDERQRIIGGDSKIDFGRLLRHFESVQEKHKEQKHRHRLNLLVERDVSEGT</sequence>
<dbReference type="InterPro" id="IPR026825">
    <property type="entry name" value="Vac14"/>
</dbReference>
<reference evidence="10" key="1">
    <citation type="submission" date="2025-08" db="UniProtKB">
        <authorList>
            <consortium name="RefSeq"/>
        </authorList>
    </citation>
    <scope>IDENTIFICATION</scope>
    <source>
        <strain evidence="10">USDA-PBARC FA_bdor</strain>
        <tissue evidence="10">Whole organism</tissue>
    </source>
</reference>
<evidence type="ECO:0000256" key="3">
    <source>
        <dbReference type="ARBA" id="ARBA00013840"/>
    </source>
</evidence>
<evidence type="ECO:0000256" key="7">
    <source>
        <dbReference type="ARBA" id="ARBA00047092"/>
    </source>
</evidence>
<keyword evidence="4" id="KW-0677">Repeat</keyword>
<gene>
    <name evidence="10" type="primary">LOC105272060</name>
</gene>
<dbReference type="Pfam" id="PF12755">
    <property type="entry name" value="Vac14_Fab1_bd"/>
    <property type="match status" value="1"/>
</dbReference>
<name>A0A9R1TNM2_9HYME</name>
<organism evidence="9 10">
    <name type="scientific">Fopius arisanus</name>
    <dbReference type="NCBI Taxonomy" id="64838"/>
    <lineage>
        <taxon>Eukaryota</taxon>
        <taxon>Metazoa</taxon>
        <taxon>Ecdysozoa</taxon>
        <taxon>Arthropoda</taxon>
        <taxon>Hexapoda</taxon>
        <taxon>Insecta</taxon>
        <taxon>Pterygota</taxon>
        <taxon>Neoptera</taxon>
        <taxon>Endopterygota</taxon>
        <taxon>Hymenoptera</taxon>
        <taxon>Apocrita</taxon>
        <taxon>Ichneumonoidea</taxon>
        <taxon>Braconidae</taxon>
        <taxon>Opiinae</taxon>
        <taxon>Fopius</taxon>
    </lineage>
</organism>
<dbReference type="OrthoDB" id="5574975at2759"/>
<comment type="subcellular location">
    <subcellularLocation>
        <location evidence="1">Endomembrane system</location>
    </subcellularLocation>
</comment>
<dbReference type="GO" id="GO:0006661">
    <property type="term" value="P:phosphatidylinositol biosynthetic process"/>
    <property type="evidence" value="ECO:0007669"/>
    <property type="project" value="InterPro"/>
</dbReference>